<proteinExistence type="predicted"/>
<protein>
    <submittedName>
        <fullName evidence="1">Uncharacterized protein</fullName>
    </submittedName>
</protein>
<accession>A0AAD5SV44</accession>
<sequence length="312" mass="34979">MKGERDSGPDSSDIVEIGVQENDKVIIGGVRLSDLGLKNREKLIVTGQFPDGPKSKVCQSCNKPMDWRTSGNLKPRPSAKSLRYYSYHNSCNGDCVREAYNGEEAKRKLAALGSTLKTEERDKAESVILAGAYMLKHRSVPENRDKHNSATHRWRQQATLDREDIKIITPHVTSLVRRDIVLFVHRNVGGGLLTKLTGELVIFDTEGVAKSHKHADTTIWAFYSNKKRLWLSITRSGEFFSVVETGKAKVKLDGSNVLDLIDDFVGDGALVYWASANAIDYNRLSDFYTQFRCPRPAKWINAGYDLARLVFG</sequence>
<evidence type="ECO:0000313" key="2">
    <source>
        <dbReference type="Proteomes" id="UP001211907"/>
    </source>
</evidence>
<keyword evidence="2" id="KW-1185">Reference proteome</keyword>
<reference evidence="1" key="1">
    <citation type="submission" date="2020-05" db="EMBL/GenBank/DDBJ databases">
        <title>Phylogenomic resolution of chytrid fungi.</title>
        <authorList>
            <person name="Stajich J.E."/>
            <person name="Amses K."/>
            <person name="Simmons R."/>
            <person name="Seto K."/>
            <person name="Myers J."/>
            <person name="Bonds A."/>
            <person name="Quandt C.A."/>
            <person name="Barry K."/>
            <person name="Liu P."/>
            <person name="Grigoriev I."/>
            <person name="Longcore J.E."/>
            <person name="James T.Y."/>
        </authorList>
    </citation>
    <scope>NUCLEOTIDE SEQUENCE</scope>
    <source>
        <strain evidence="1">JEL0513</strain>
    </source>
</reference>
<evidence type="ECO:0000313" key="1">
    <source>
        <dbReference type="EMBL" id="KAJ3090878.1"/>
    </source>
</evidence>
<dbReference type="AlphaFoldDB" id="A0AAD5SV44"/>
<organism evidence="1 2">
    <name type="scientific">Physocladia obscura</name>
    <dbReference type="NCBI Taxonomy" id="109957"/>
    <lineage>
        <taxon>Eukaryota</taxon>
        <taxon>Fungi</taxon>
        <taxon>Fungi incertae sedis</taxon>
        <taxon>Chytridiomycota</taxon>
        <taxon>Chytridiomycota incertae sedis</taxon>
        <taxon>Chytridiomycetes</taxon>
        <taxon>Chytridiales</taxon>
        <taxon>Chytriomycetaceae</taxon>
        <taxon>Physocladia</taxon>
    </lineage>
</organism>
<dbReference type="Proteomes" id="UP001211907">
    <property type="component" value="Unassembled WGS sequence"/>
</dbReference>
<name>A0AAD5SV44_9FUNG</name>
<gene>
    <name evidence="1" type="ORF">HK100_007330</name>
</gene>
<comment type="caution">
    <text evidence="1">The sequence shown here is derived from an EMBL/GenBank/DDBJ whole genome shotgun (WGS) entry which is preliminary data.</text>
</comment>
<dbReference type="EMBL" id="JADGJH010003447">
    <property type="protein sequence ID" value="KAJ3090878.1"/>
    <property type="molecule type" value="Genomic_DNA"/>
</dbReference>